<dbReference type="Proteomes" id="UP000821845">
    <property type="component" value="Chromosome 7"/>
</dbReference>
<gene>
    <name evidence="1" type="ORF">HPB50_019150</name>
</gene>
<dbReference type="EMBL" id="CM023487">
    <property type="protein sequence ID" value="KAH6926505.1"/>
    <property type="molecule type" value="Genomic_DNA"/>
</dbReference>
<comment type="caution">
    <text evidence="1">The sequence shown here is derived from an EMBL/GenBank/DDBJ whole genome shotgun (WGS) entry which is preliminary data.</text>
</comment>
<proteinExistence type="predicted"/>
<name>A0ACB7RVS7_HYAAI</name>
<organism evidence="1 2">
    <name type="scientific">Hyalomma asiaticum</name>
    <name type="common">Tick</name>
    <dbReference type="NCBI Taxonomy" id="266040"/>
    <lineage>
        <taxon>Eukaryota</taxon>
        <taxon>Metazoa</taxon>
        <taxon>Ecdysozoa</taxon>
        <taxon>Arthropoda</taxon>
        <taxon>Chelicerata</taxon>
        <taxon>Arachnida</taxon>
        <taxon>Acari</taxon>
        <taxon>Parasitiformes</taxon>
        <taxon>Ixodida</taxon>
        <taxon>Ixodoidea</taxon>
        <taxon>Ixodidae</taxon>
        <taxon>Hyalomminae</taxon>
        <taxon>Hyalomma</taxon>
    </lineage>
</organism>
<accession>A0ACB7RVS7</accession>
<reference evidence="1" key="1">
    <citation type="submission" date="2020-05" db="EMBL/GenBank/DDBJ databases">
        <title>Large-scale comparative analyses of tick genomes elucidate their genetic diversity and vector capacities.</title>
        <authorList>
            <person name="Jia N."/>
            <person name="Wang J."/>
            <person name="Shi W."/>
            <person name="Du L."/>
            <person name="Sun Y."/>
            <person name="Zhan W."/>
            <person name="Jiang J."/>
            <person name="Wang Q."/>
            <person name="Zhang B."/>
            <person name="Ji P."/>
            <person name="Sakyi L.B."/>
            <person name="Cui X."/>
            <person name="Yuan T."/>
            <person name="Jiang B."/>
            <person name="Yang W."/>
            <person name="Lam T.T.-Y."/>
            <person name="Chang Q."/>
            <person name="Ding S."/>
            <person name="Wang X."/>
            <person name="Zhu J."/>
            <person name="Ruan X."/>
            <person name="Zhao L."/>
            <person name="Wei J."/>
            <person name="Que T."/>
            <person name="Du C."/>
            <person name="Cheng J."/>
            <person name="Dai P."/>
            <person name="Han X."/>
            <person name="Huang E."/>
            <person name="Gao Y."/>
            <person name="Liu J."/>
            <person name="Shao H."/>
            <person name="Ye R."/>
            <person name="Li L."/>
            <person name="Wei W."/>
            <person name="Wang X."/>
            <person name="Wang C."/>
            <person name="Yang T."/>
            <person name="Huo Q."/>
            <person name="Li W."/>
            <person name="Guo W."/>
            <person name="Chen H."/>
            <person name="Zhou L."/>
            <person name="Ni X."/>
            <person name="Tian J."/>
            <person name="Zhou Y."/>
            <person name="Sheng Y."/>
            <person name="Liu T."/>
            <person name="Pan Y."/>
            <person name="Xia L."/>
            <person name="Li J."/>
            <person name="Zhao F."/>
            <person name="Cao W."/>
        </authorList>
    </citation>
    <scope>NUCLEOTIDE SEQUENCE</scope>
    <source>
        <strain evidence="1">Hyas-2018</strain>
    </source>
</reference>
<evidence type="ECO:0000313" key="2">
    <source>
        <dbReference type="Proteomes" id="UP000821845"/>
    </source>
</evidence>
<evidence type="ECO:0000313" key="1">
    <source>
        <dbReference type="EMBL" id="KAH6926505.1"/>
    </source>
</evidence>
<protein>
    <submittedName>
        <fullName evidence="1">Uncharacterized protein</fullName>
    </submittedName>
</protein>
<sequence>MQGTECKFEYSGVQTKVVRVFGFSKLEDCGPLAREIGQLRKVLGVSEDTSPDGPRCSLASDESELRWHGLSQTSCGLKTRS</sequence>
<keyword evidence="2" id="KW-1185">Reference proteome</keyword>